<dbReference type="EMBL" id="CAJNOC010008318">
    <property type="protein sequence ID" value="CAF1113729.1"/>
    <property type="molecule type" value="Genomic_DNA"/>
</dbReference>
<evidence type="ECO:0000256" key="2">
    <source>
        <dbReference type="SAM" id="Phobius"/>
    </source>
</evidence>
<keyword evidence="3" id="KW-0732">Signal</keyword>
<feature type="compositionally biased region" description="Basic and acidic residues" evidence="1">
    <location>
        <begin position="374"/>
        <end position="386"/>
    </location>
</feature>
<keyword evidence="2" id="KW-0472">Membrane</keyword>
<evidence type="ECO:0000256" key="3">
    <source>
        <dbReference type="SAM" id="SignalP"/>
    </source>
</evidence>
<feature type="transmembrane region" description="Helical" evidence="2">
    <location>
        <begin position="231"/>
        <end position="255"/>
    </location>
</feature>
<keyword evidence="2" id="KW-0812">Transmembrane</keyword>
<protein>
    <submittedName>
        <fullName evidence="4">Uncharacterized protein</fullName>
    </submittedName>
</protein>
<evidence type="ECO:0000313" key="4">
    <source>
        <dbReference type="EMBL" id="CAF1113729.1"/>
    </source>
</evidence>
<gene>
    <name evidence="4" type="ORF">OXX778_LOCUS21738</name>
</gene>
<reference evidence="4" key="1">
    <citation type="submission" date="2021-02" db="EMBL/GenBank/DDBJ databases">
        <authorList>
            <person name="Nowell W R."/>
        </authorList>
    </citation>
    <scope>NUCLEOTIDE SEQUENCE</scope>
    <source>
        <strain evidence="4">Ploen Becks lab</strain>
    </source>
</reference>
<dbReference type="Proteomes" id="UP000663879">
    <property type="component" value="Unassembled WGS sequence"/>
</dbReference>
<proteinExistence type="predicted"/>
<evidence type="ECO:0000313" key="5">
    <source>
        <dbReference type="Proteomes" id="UP000663879"/>
    </source>
</evidence>
<name>A0A814Q266_9BILA</name>
<comment type="caution">
    <text evidence="4">The sequence shown here is derived from an EMBL/GenBank/DDBJ whole genome shotgun (WGS) entry which is preliminary data.</text>
</comment>
<feature type="signal peptide" evidence="3">
    <location>
        <begin position="1"/>
        <end position="17"/>
    </location>
</feature>
<evidence type="ECO:0000256" key="1">
    <source>
        <dbReference type="SAM" id="MobiDB-lite"/>
    </source>
</evidence>
<organism evidence="4 5">
    <name type="scientific">Brachionus calyciflorus</name>
    <dbReference type="NCBI Taxonomy" id="104777"/>
    <lineage>
        <taxon>Eukaryota</taxon>
        <taxon>Metazoa</taxon>
        <taxon>Spiralia</taxon>
        <taxon>Gnathifera</taxon>
        <taxon>Rotifera</taxon>
        <taxon>Eurotatoria</taxon>
        <taxon>Monogononta</taxon>
        <taxon>Pseudotrocha</taxon>
        <taxon>Ploima</taxon>
        <taxon>Brachionidae</taxon>
        <taxon>Brachionus</taxon>
    </lineage>
</organism>
<feature type="region of interest" description="Disordered" evidence="1">
    <location>
        <begin position="364"/>
        <end position="387"/>
    </location>
</feature>
<keyword evidence="2" id="KW-1133">Transmembrane helix</keyword>
<dbReference type="OrthoDB" id="10446782at2759"/>
<accession>A0A814Q266</accession>
<keyword evidence="5" id="KW-1185">Reference proteome</keyword>
<sequence>MTRIYYLIFLIGGLVLASSNTDKKKIQKLKNVKPNYKTVCSDYDNEFNPHMEIRSFIPAPNRAMSLSTIRDTYDIFKNQCANDTIFKSFNQSLIEITWKYQFFESPHCIRVDLDFGNVTNFKSNLNYNYYMFSYREFGKKNKFLKRNLIEEDTNSLIIHRAHLRPYVVCVTFYKNIPNLDENSTCSNIREFLMDDDRVHDVGLCVDIDTQAHFLSAINSDTHGFEGVDRELIMVIFILVLLGILLVVITIAHYIIEKPHKQKYFGSFHKLFHRKSHTTSNSHSVTQSNIGSHNSLNKDKIKDHNPVIMVTDCTNAITSNTTLLEKDEPKETDSLLTKDFQTPFVPVMSDNHKVMFHIGEPILEESPSSSQVKMSEAEKETKKKLGEEENQECIKTISHLLDDKPWSSSQAQFDIVRKQSRSNSFFNPNTNQSNNTNHVHFMLDE</sequence>
<dbReference type="AlphaFoldDB" id="A0A814Q266"/>
<feature type="chain" id="PRO_5032919075" evidence="3">
    <location>
        <begin position="18"/>
        <end position="444"/>
    </location>
</feature>